<dbReference type="Pfam" id="PF00027">
    <property type="entry name" value="cNMP_binding"/>
    <property type="match status" value="1"/>
</dbReference>
<dbReference type="Pfam" id="PF00990">
    <property type="entry name" value="GGDEF"/>
    <property type="match status" value="1"/>
</dbReference>
<dbReference type="InterPro" id="IPR043128">
    <property type="entry name" value="Rev_trsase/Diguanyl_cyclase"/>
</dbReference>
<comment type="catalytic activity">
    <reaction evidence="2">
        <text>2 GTP = 3',3'-c-di-GMP + 2 diphosphate</text>
        <dbReference type="Rhea" id="RHEA:24898"/>
        <dbReference type="ChEBI" id="CHEBI:33019"/>
        <dbReference type="ChEBI" id="CHEBI:37565"/>
        <dbReference type="ChEBI" id="CHEBI:58805"/>
        <dbReference type="EC" id="2.7.7.65"/>
    </reaction>
</comment>
<feature type="domain" description="Cyclic nucleotide-binding" evidence="3">
    <location>
        <begin position="10"/>
        <end position="111"/>
    </location>
</feature>
<dbReference type="PANTHER" id="PTHR45138:SF9">
    <property type="entry name" value="DIGUANYLATE CYCLASE DGCM-RELATED"/>
    <property type="match status" value="1"/>
</dbReference>
<name>A0A1F6T1A3_9PROT</name>
<dbReference type="EC" id="2.7.7.65" evidence="1"/>
<evidence type="ECO:0000259" key="3">
    <source>
        <dbReference type="PROSITE" id="PS50042"/>
    </source>
</evidence>
<dbReference type="InterPro" id="IPR029787">
    <property type="entry name" value="Nucleotide_cyclase"/>
</dbReference>
<protein>
    <recommendedName>
        <fullName evidence="1">diguanylate cyclase</fullName>
        <ecNumber evidence="1">2.7.7.65</ecNumber>
    </recommendedName>
</protein>
<dbReference type="GO" id="GO:0043709">
    <property type="term" value="P:cell adhesion involved in single-species biofilm formation"/>
    <property type="evidence" value="ECO:0007669"/>
    <property type="project" value="TreeGrafter"/>
</dbReference>
<dbReference type="NCBIfam" id="TIGR00254">
    <property type="entry name" value="GGDEF"/>
    <property type="match status" value="1"/>
</dbReference>
<evidence type="ECO:0000256" key="2">
    <source>
        <dbReference type="ARBA" id="ARBA00034247"/>
    </source>
</evidence>
<dbReference type="GO" id="GO:1902201">
    <property type="term" value="P:negative regulation of bacterial-type flagellum-dependent cell motility"/>
    <property type="evidence" value="ECO:0007669"/>
    <property type="project" value="TreeGrafter"/>
</dbReference>
<dbReference type="GO" id="GO:0052621">
    <property type="term" value="F:diguanylate cyclase activity"/>
    <property type="evidence" value="ECO:0007669"/>
    <property type="project" value="UniProtKB-EC"/>
</dbReference>
<dbReference type="GO" id="GO:0005886">
    <property type="term" value="C:plasma membrane"/>
    <property type="evidence" value="ECO:0007669"/>
    <property type="project" value="TreeGrafter"/>
</dbReference>
<accession>A0A1F6T1A3</accession>
<evidence type="ECO:0000256" key="1">
    <source>
        <dbReference type="ARBA" id="ARBA00012528"/>
    </source>
</evidence>
<dbReference type="InterPro" id="IPR050469">
    <property type="entry name" value="Diguanylate_Cyclase"/>
</dbReference>
<dbReference type="Gene3D" id="2.60.120.10">
    <property type="entry name" value="Jelly Rolls"/>
    <property type="match status" value="1"/>
</dbReference>
<dbReference type="EMBL" id="MFSR01000056">
    <property type="protein sequence ID" value="OGI38968.1"/>
    <property type="molecule type" value="Genomic_DNA"/>
</dbReference>
<dbReference type="AlphaFoldDB" id="A0A1F6T1A3"/>
<dbReference type="PANTHER" id="PTHR45138">
    <property type="entry name" value="REGULATORY COMPONENTS OF SENSORY TRANSDUCTION SYSTEM"/>
    <property type="match status" value="1"/>
</dbReference>
<dbReference type="CDD" id="cd00038">
    <property type="entry name" value="CAP_ED"/>
    <property type="match status" value="1"/>
</dbReference>
<sequence length="311" mass="33857">MPSPLANAALFANVEPEAIEDLLEACPRRELAEGEVLIRAGEVNQTLYLILSGRLRVHLDALDNPPLAMLESGESVGELSVIDYKPASAWVVADSVTTLLAVDPERFWSLVHTSHTVACNMLGILAQRLRHSDAAISAGQRLQQIYKRHATTDDLTGLYNRRWMQNLMRRHLMRSSMNHQPLSVLMVDIDRLQDFNAEFGRTAGDHALFAVAQTLQHSVRPGDVTARYGGGHFLVLLPATDLAGARVAAERVRQAVADAVVMMSDESILPSVTVSIGLAQMQSFDSTEALLAAASVALERAKSSGRNCLAE</sequence>
<dbReference type="Gene3D" id="3.30.70.270">
    <property type="match status" value="1"/>
</dbReference>
<evidence type="ECO:0000259" key="4">
    <source>
        <dbReference type="PROSITE" id="PS50887"/>
    </source>
</evidence>
<feature type="domain" description="GGDEF" evidence="4">
    <location>
        <begin position="180"/>
        <end position="311"/>
    </location>
</feature>
<gene>
    <name evidence="5" type="ORF">A2V91_00220</name>
</gene>
<dbReference type="CDD" id="cd01949">
    <property type="entry name" value="GGDEF"/>
    <property type="match status" value="1"/>
</dbReference>
<dbReference type="SUPFAM" id="SSF55073">
    <property type="entry name" value="Nucleotide cyclase"/>
    <property type="match status" value="1"/>
</dbReference>
<dbReference type="InterPro" id="IPR014710">
    <property type="entry name" value="RmlC-like_jellyroll"/>
</dbReference>
<dbReference type="FunFam" id="3.30.70.270:FF:000001">
    <property type="entry name" value="Diguanylate cyclase domain protein"/>
    <property type="match status" value="1"/>
</dbReference>
<dbReference type="SMART" id="SM00100">
    <property type="entry name" value="cNMP"/>
    <property type="match status" value="1"/>
</dbReference>
<comment type="caution">
    <text evidence="5">The sequence shown here is derived from an EMBL/GenBank/DDBJ whole genome shotgun (WGS) entry which is preliminary data.</text>
</comment>
<proteinExistence type="predicted"/>
<evidence type="ECO:0000313" key="5">
    <source>
        <dbReference type="EMBL" id="OGI38968.1"/>
    </source>
</evidence>
<dbReference type="PROSITE" id="PS50887">
    <property type="entry name" value="GGDEF"/>
    <property type="match status" value="1"/>
</dbReference>
<dbReference type="InterPro" id="IPR018490">
    <property type="entry name" value="cNMP-bd_dom_sf"/>
</dbReference>
<dbReference type="InterPro" id="IPR000160">
    <property type="entry name" value="GGDEF_dom"/>
</dbReference>
<dbReference type="SMART" id="SM00267">
    <property type="entry name" value="GGDEF"/>
    <property type="match status" value="1"/>
</dbReference>
<dbReference type="PROSITE" id="PS50042">
    <property type="entry name" value="CNMP_BINDING_3"/>
    <property type="match status" value="1"/>
</dbReference>
<dbReference type="InterPro" id="IPR000595">
    <property type="entry name" value="cNMP-bd_dom"/>
</dbReference>
<reference evidence="5 6" key="1">
    <citation type="journal article" date="2016" name="Nat. Commun.">
        <title>Thousands of microbial genomes shed light on interconnected biogeochemical processes in an aquifer system.</title>
        <authorList>
            <person name="Anantharaman K."/>
            <person name="Brown C.T."/>
            <person name="Hug L.A."/>
            <person name="Sharon I."/>
            <person name="Castelle C.J."/>
            <person name="Probst A.J."/>
            <person name="Thomas B.C."/>
            <person name="Singh A."/>
            <person name="Wilkins M.J."/>
            <person name="Karaoz U."/>
            <person name="Brodie E.L."/>
            <person name="Williams K.H."/>
            <person name="Hubbard S.S."/>
            <person name="Banfield J.F."/>
        </authorList>
    </citation>
    <scope>NUCLEOTIDE SEQUENCE [LARGE SCALE GENOMIC DNA]</scope>
</reference>
<dbReference type="SUPFAM" id="SSF51206">
    <property type="entry name" value="cAMP-binding domain-like"/>
    <property type="match status" value="1"/>
</dbReference>
<organism evidence="5 6">
    <name type="scientific">Candidatus Muproteobacteria bacterium RBG_16_64_10</name>
    <dbReference type="NCBI Taxonomy" id="1817757"/>
    <lineage>
        <taxon>Bacteria</taxon>
        <taxon>Pseudomonadati</taxon>
        <taxon>Pseudomonadota</taxon>
        <taxon>Candidatus Muproteobacteria</taxon>
    </lineage>
</organism>
<dbReference type="Proteomes" id="UP000179334">
    <property type="component" value="Unassembled WGS sequence"/>
</dbReference>
<evidence type="ECO:0000313" key="6">
    <source>
        <dbReference type="Proteomes" id="UP000179334"/>
    </source>
</evidence>